<dbReference type="AlphaFoldDB" id="A0A3S4YQ18"/>
<dbReference type="PANTHER" id="PTHR43124">
    <property type="entry name" value="PURINE EFFLUX PUMP PBUE"/>
    <property type="match status" value="1"/>
</dbReference>
<proteinExistence type="predicted"/>
<organism evidence="8 9">
    <name type="scientific">Serratia fonticola</name>
    <dbReference type="NCBI Taxonomy" id="47917"/>
    <lineage>
        <taxon>Bacteria</taxon>
        <taxon>Pseudomonadati</taxon>
        <taxon>Pseudomonadota</taxon>
        <taxon>Gammaproteobacteria</taxon>
        <taxon>Enterobacterales</taxon>
        <taxon>Yersiniaceae</taxon>
        <taxon>Serratia</taxon>
    </lineage>
</organism>
<keyword evidence="2" id="KW-1003">Cell membrane</keyword>
<dbReference type="GO" id="GO:0005886">
    <property type="term" value="C:plasma membrane"/>
    <property type="evidence" value="ECO:0007669"/>
    <property type="project" value="UniProtKB-SubCell"/>
</dbReference>
<accession>A0A3S4YQ18</accession>
<feature type="transmembrane region" description="Helical" evidence="6">
    <location>
        <begin position="393"/>
        <end position="413"/>
    </location>
</feature>
<dbReference type="InterPro" id="IPR005829">
    <property type="entry name" value="Sugar_transporter_CS"/>
</dbReference>
<evidence type="ECO:0000256" key="6">
    <source>
        <dbReference type="SAM" id="Phobius"/>
    </source>
</evidence>
<evidence type="ECO:0000256" key="1">
    <source>
        <dbReference type="ARBA" id="ARBA00004651"/>
    </source>
</evidence>
<dbReference type="InterPro" id="IPR011701">
    <property type="entry name" value="MFS"/>
</dbReference>
<evidence type="ECO:0000256" key="2">
    <source>
        <dbReference type="ARBA" id="ARBA00022475"/>
    </source>
</evidence>
<feature type="transmembrane region" description="Helical" evidence="6">
    <location>
        <begin position="265"/>
        <end position="286"/>
    </location>
</feature>
<dbReference type="PROSITE" id="PS00217">
    <property type="entry name" value="SUGAR_TRANSPORT_2"/>
    <property type="match status" value="1"/>
</dbReference>
<evidence type="ECO:0000313" key="8">
    <source>
        <dbReference type="EMBL" id="VEI65844.1"/>
    </source>
</evidence>
<feature type="transmembrane region" description="Helical" evidence="6">
    <location>
        <begin position="20"/>
        <end position="37"/>
    </location>
</feature>
<dbReference type="SUPFAM" id="SSF103473">
    <property type="entry name" value="MFS general substrate transporter"/>
    <property type="match status" value="1"/>
</dbReference>
<dbReference type="PROSITE" id="PS50850">
    <property type="entry name" value="MFS"/>
    <property type="match status" value="1"/>
</dbReference>
<gene>
    <name evidence="8" type="primary">dgoT_1</name>
    <name evidence="8" type="ORF">NCTC13193_01434</name>
</gene>
<feature type="transmembrane region" description="Helical" evidence="6">
    <location>
        <begin position="175"/>
        <end position="197"/>
    </location>
</feature>
<feature type="transmembrane region" description="Helical" evidence="6">
    <location>
        <begin position="144"/>
        <end position="163"/>
    </location>
</feature>
<dbReference type="InterPro" id="IPR036259">
    <property type="entry name" value="MFS_trans_sf"/>
</dbReference>
<keyword evidence="4 6" id="KW-1133">Transmembrane helix</keyword>
<keyword evidence="3 6" id="KW-0812">Transmembrane</keyword>
<feature type="transmembrane region" description="Helical" evidence="6">
    <location>
        <begin position="111"/>
        <end position="132"/>
    </location>
</feature>
<dbReference type="Proteomes" id="UP000270487">
    <property type="component" value="Chromosome"/>
</dbReference>
<feature type="transmembrane region" description="Helical" evidence="6">
    <location>
        <begin position="298"/>
        <end position="318"/>
    </location>
</feature>
<reference evidence="8 9" key="1">
    <citation type="submission" date="2018-12" db="EMBL/GenBank/DDBJ databases">
        <authorList>
            <consortium name="Pathogen Informatics"/>
        </authorList>
    </citation>
    <scope>NUCLEOTIDE SEQUENCE [LARGE SCALE GENOMIC DNA]</scope>
    <source>
        <strain evidence="8 9">NCTC13193</strain>
    </source>
</reference>
<dbReference type="EMBL" id="LR134492">
    <property type="protein sequence ID" value="VEI65844.1"/>
    <property type="molecule type" value="Genomic_DNA"/>
</dbReference>
<dbReference type="GO" id="GO:0022857">
    <property type="term" value="F:transmembrane transporter activity"/>
    <property type="evidence" value="ECO:0007669"/>
    <property type="project" value="InterPro"/>
</dbReference>
<feature type="transmembrane region" description="Helical" evidence="6">
    <location>
        <begin position="57"/>
        <end position="79"/>
    </location>
</feature>
<name>A0A3S4YQ18_SERFO</name>
<evidence type="ECO:0000259" key="7">
    <source>
        <dbReference type="PROSITE" id="PS50850"/>
    </source>
</evidence>
<comment type="subcellular location">
    <subcellularLocation>
        <location evidence="1">Cell membrane</location>
        <topology evidence="1">Multi-pass membrane protein</topology>
    </subcellularLocation>
</comment>
<dbReference type="InterPro" id="IPR020846">
    <property type="entry name" value="MFS_dom"/>
</dbReference>
<dbReference type="InterPro" id="IPR050189">
    <property type="entry name" value="MFS_Efflux_Transporters"/>
</dbReference>
<feature type="transmembrane region" description="Helical" evidence="6">
    <location>
        <begin position="360"/>
        <end position="381"/>
    </location>
</feature>
<protein>
    <submittedName>
        <fullName evidence="8">D-galactonate transporter</fullName>
    </submittedName>
</protein>
<dbReference type="Pfam" id="PF07690">
    <property type="entry name" value="MFS_1"/>
    <property type="match status" value="1"/>
</dbReference>
<keyword evidence="5 6" id="KW-0472">Membrane</keyword>
<feature type="transmembrane region" description="Helical" evidence="6">
    <location>
        <begin position="86"/>
        <end position="105"/>
    </location>
</feature>
<feature type="domain" description="Major facilitator superfamily (MFS) profile" evidence="7">
    <location>
        <begin position="20"/>
        <end position="414"/>
    </location>
</feature>
<evidence type="ECO:0000313" key="9">
    <source>
        <dbReference type="Proteomes" id="UP000270487"/>
    </source>
</evidence>
<sequence length="425" mass="45467">MSNSKASSNTGFDPLYWKKIVVVLCLGWAVIWIYRTVLTPIFPEIQATIGSHSNAEMGLIASFYFFAYTGMQIPAGILVDKFGKKVVLIPGFCLFIIATLLIGNATSLTMIYAGSLLAGMGCGSYYGSAYSLSSENIPLERRGLATAIINSGSALGMAIGLIASSLLVKSMGMDWQIMLFIITGLLVVMTVVFFLVIKGGSYTASLAASPAASAAKTVEETEEASGLFSLRMISAYVMYFATCYGYYMIVTWLPSFLQQERGFEGVAIGFSAALVAFASVPGALFFSRMSDRFRAKKVQLIIFLQICAAVTLVCTVISPDSTTLLVSLILYGLLGKLAVDPIMISFVADNAPKKGYGTSFGVFNFFGMSSSVIAPFLTGVISDSTGSKVMGFYISAAILLIGTVIFFTVNVLMKQKNNRQTAAQA</sequence>
<feature type="transmembrane region" description="Helical" evidence="6">
    <location>
        <begin position="233"/>
        <end position="253"/>
    </location>
</feature>
<dbReference type="Gene3D" id="1.20.1250.20">
    <property type="entry name" value="MFS general substrate transporter like domains"/>
    <property type="match status" value="2"/>
</dbReference>
<evidence type="ECO:0000256" key="5">
    <source>
        <dbReference type="ARBA" id="ARBA00023136"/>
    </source>
</evidence>
<evidence type="ECO:0000256" key="3">
    <source>
        <dbReference type="ARBA" id="ARBA00022692"/>
    </source>
</evidence>
<dbReference type="PANTHER" id="PTHR43124:SF3">
    <property type="entry name" value="CHLORAMPHENICOL EFFLUX PUMP RV0191"/>
    <property type="match status" value="1"/>
</dbReference>
<evidence type="ECO:0000256" key="4">
    <source>
        <dbReference type="ARBA" id="ARBA00022989"/>
    </source>
</evidence>
<feature type="transmembrane region" description="Helical" evidence="6">
    <location>
        <begin position="324"/>
        <end position="348"/>
    </location>
</feature>